<evidence type="ECO:0000259" key="1">
    <source>
        <dbReference type="Pfam" id="PF13546"/>
    </source>
</evidence>
<dbReference type="Pfam" id="PF13546">
    <property type="entry name" value="DDE_5"/>
    <property type="match status" value="1"/>
</dbReference>
<feature type="domain" description="Transposase IS701-like DDE" evidence="1">
    <location>
        <begin position="26"/>
        <end position="112"/>
    </location>
</feature>
<organism evidence="2 3">
    <name type="scientific">Desulfomonile tiedjei</name>
    <dbReference type="NCBI Taxonomy" id="2358"/>
    <lineage>
        <taxon>Bacteria</taxon>
        <taxon>Pseudomonadati</taxon>
        <taxon>Thermodesulfobacteriota</taxon>
        <taxon>Desulfomonilia</taxon>
        <taxon>Desulfomonilales</taxon>
        <taxon>Desulfomonilaceae</taxon>
        <taxon>Desulfomonile</taxon>
    </lineage>
</organism>
<reference evidence="2" key="1">
    <citation type="submission" date="2020-07" db="EMBL/GenBank/DDBJ databases">
        <title>Huge and variable diversity of episymbiotic CPR bacteria and DPANN archaea in groundwater ecosystems.</title>
        <authorList>
            <person name="He C.Y."/>
            <person name="Keren R."/>
            <person name="Whittaker M."/>
            <person name="Farag I.F."/>
            <person name="Doudna J."/>
            <person name="Cate J.H.D."/>
            <person name="Banfield J.F."/>
        </authorList>
    </citation>
    <scope>NUCLEOTIDE SEQUENCE</scope>
    <source>
        <strain evidence="2">NC_groundwater_1664_Pr3_B-0.1um_52_9</strain>
    </source>
</reference>
<name>A0A9D6UYP6_9BACT</name>
<evidence type="ECO:0000313" key="2">
    <source>
        <dbReference type="EMBL" id="MBI5248840.1"/>
    </source>
</evidence>
<sequence>MMCKEDRQVEKDIPDPFGIKVRPLGLPYKTKPEIGLELISMTHSWLRQGERLRVVADLGYCCETILKGRPEDVYVTGRIRMDASFFAPVQTPAIRRRGRPRKRGCRPPTPAAMLQGPNLKWSEIRAFCYEKEIRLMVHQFTALWYHSAGHEAVSIVLCHD</sequence>
<evidence type="ECO:0000313" key="3">
    <source>
        <dbReference type="Proteomes" id="UP000807825"/>
    </source>
</evidence>
<protein>
    <submittedName>
        <fullName evidence="2">Transposase</fullName>
    </submittedName>
</protein>
<comment type="caution">
    <text evidence="2">The sequence shown here is derived from an EMBL/GenBank/DDBJ whole genome shotgun (WGS) entry which is preliminary data.</text>
</comment>
<dbReference type="AlphaFoldDB" id="A0A9D6UYP6"/>
<proteinExistence type="predicted"/>
<accession>A0A9D6UYP6</accession>
<dbReference type="EMBL" id="JACRDE010000148">
    <property type="protein sequence ID" value="MBI5248840.1"/>
    <property type="molecule type" value="Genomic_DNA"/>
</dbReference>
<gene>
    <name evidence="2" type="ORF">HY912_05040</name>
</gene>
<dbReference type="InterPro" id="IPR038721">
    <property type="entry name" value="IS701-like_DDE_dom"/>
</dbReference>
<dbReference type="Proteomes" id="UP000807825">
    <property type="component" value="Unassembled WGS sequence"/>
</dbReference>